<keyword evidence="2 4" id="KW-0378">Hydrolase</keyword>
<dbReference type="PROSITE" id="PS51462">
    <property type="entry name" value="NUDIX"/>
    <property type="match status" value="1"/>
</dbReference>
<name>A0A1H3KKI3_9FIRM</name>
<dbReference type="PANTHER" id="PTHR43046:SF12">
    <property type="entry name" value="GDP-MANNOSE MANNOSYL HYDROLASE"/>
    <property type="match status" value="1"/>
</dbReference>
<evidence type="ECO:0000313" key="6">
    <source>
        <dbReference type="EMBL" id="SDY52693.1"/>
    </source>
</evidence>
<dbReference type="AlphaFoldDB" id="A0A1H3KKI3"/>
<gene>
    <name evidence="6" type="ORF">SAMN05660462_00223</name>
</gene>
<comment type="cofactor">
    <cofactor evidence="1">
        <name>Mg(2+)</name>
        <dbReference type="ChEBI" id="CHEBI:18420"/>
    </cofactor>
</comment>
<dbReference type="EMBL" id="FNQE01000002">
    <property type="protein sequence ID" value="SDY52693.1"/>
    <property type="molecule type" value="Genomic_DNA"/>
</dbReference>
<dbReference type="Proteomes" id="UP000198625">
    <property type="component" value="Unassembled WGS sequence"/>
</dbReference>
<evidence type="ECO:0000313" key="7">
    <source>
        <dbReference type="Proteomes" id="UP000198625"/>
    </source>
</evidence>
<dbReference type="InterPro" id="IPR000086">
    <property type="entry name" value="NUDIX_hydrolase_dom"/>
</dbReference>
<dbReference type="RefSeq" id="WP_091726055.1">
    <property type="nucleotide sequence ID" value="NZ_FNQE01000002.1"/>
</dbReference>
<evidence type="ECO:0000256" key="2">
    <source>
        <dbReference type="ARBA" id="ARBA00022801"/>
    </source>
</evidence>
<comment type="similarity">
    <text evidence="4">Belongs to the Nudix hydrolase family.</text>
</comment>
<evidence type="ECO:0000259" key="5">
    <source>
        <dbReference type="PROSITE" id="PS51462"/>
    </source>
</evidence>
<dbReference type="InterPro" id="IPR020084">
    <property type="entry name" value="NUDIX_hydrolase_CS"/>
</dbReference>
<keyword evidence="3" id="KW-0460">Magnesium</keyword>
<dbReference type="InterPro" id="IPR015797">
    <property type="entry name" value="NUDIX_hydrolase-like_dom_sf"/>
</dbReference>
<dbReference type="PROSITE" id="PS00893">
    <property type="entry name" value="NUDIX_BOX"/>
    <property type="match status" value="1"/>
</dbReference>
<organism evidence="6 7">
    <name type="scientific">Proteiniborus ethanoligenes</name>
    <dbReference type="NCBI Taxonomy" id="415015"/>
    <lineage>
        <taxon>Bacteria</taxon>
        <taxon>Bacillati</taxon>
        <taxon>Bacillota</taxon>
        <taxon>Clostridia</taxon>
        <taxon>Eubacteriales</taxon>
        <taxon>Proteiniborus</taxon>
    </lineage>
</organism>
<dbReference type="OrthoDB" id="9804563at2"/>
<feature type="domain" description="Nudix hydrolase" evidence="5">
    <location>
        <begin position="2"/>
        <end position="134"/>
    </location>
</feature>
<proteinExistence type="inferred from homology"/>
<dbReference type="STRING" id="415015.SAMN05660462_00223"/>
<evidence type="ECO:0000256" key="1">
    <source>
        <dbReference type="ARBA" id="ARBA00001946"/>
    </source>
</evidence>
<dbReference type="Pfam" id="PF00293">
    <property type="entry name" value="NUDIX"/>
    <property type="match status" value="1"/>
</dbReference>
<dbReference type="PRINTS" id="PR00502">
    <property type="entry name" value="NUDIXFAMILY"/>
</dbReference>
<reference evidence="7" key="1">
    <citation type="submission" date="2016-10" db="EMBL/GenBank/DDBJ databases">
        <authorList>
            <person name="Varghese N."/>
            <person name="Submissions S."/>
        </authorList>
    </citation>
    <scope>NUCLEOTIDE SEQUENCE [LARGE SCALE GENOMIC DNA]</scope>
    <source>
        <strain evidence="7">DSM 21650</strain>
    </source>
</reference>
<dbReference type="PANTHER" id="PTHR43046">
    <property type="entry name" value="GDP-MANNOSE MANNOSYL HYDROLASE"/>
    <property type="match status" value="1"/>
</dbReference>
<accession>A0A1H3KKI3</accession>
<sequence length="146" mass="17334">MDRKVRCQGIILKDGCILILKQYNYRRKEEYWMLPGGGLENNETEEECIKREIEEETNLAVDIIEVLFDDNREGSDVYKRYVTFLCIPKKDSVEKIGTEMVSYRKILELVWCPLDDEGKWNDNIKREQFFPSMKRIKDKLISMGVI</sequence>
<dbReference type="Gene3D" id="3.90.79.10">
    <property type="entry name" value="Nucleoside Triphosphate Pyrophosphohydrolase"/>
    <property type="match status" value="1"/>
</dbReference>
<dbReference type="SUPFAM" id="SSF55811">
    <property type="entry name" value="Nudix"/>
    <property type="match status" value="1"/>
</dbReference>
<protein>
    <submittedName>
        <fullName evidence="6">NUDIX domain-containing protein</fullName>
    </submittedName>
</protein>
<dbReference type="InterPro" id="IPR020476">
    <property type="entry name" value="Nudix_hydrolase"/>
</dbReference>
<evidence type="ECO:0000256" key="3">
    <source>
        <dbReference type="ARBA" id="ARBA00022842"/>
    </source>
</evidence>
<evidence type="ECO:0000256" key="4">
    <source>
        <dbReference type="RuleBase" id="RU003476"/>
    </source>
</evidence>
<keyword evidence="7" id="KW-1185">Reference proteome</keyword>
<dbReference type="GO" id="GO:0016787">
    <property type="term" value="F:hydrolase activity"/>
    <property type="evidence" value="ECO:0007669"/>
    <property type="project" value="UniProtKB-KW"/>
</dbReference>